<comment type="caution">
    <text evidence="2">The sequence shown here is derived from an EMBL/GenBank/DDBJ whole genome shotgun (WGS) entry which is preliminary data.</text>
</comment>
<evidence type="ECO:0000313" key="2">
    <source>
        <dbReference type="EMBL" id="MFB9904340.1"/>
    </source>
</evidence>
<organism evidence="2 3">
    <name type="scientific">Allokutzneria oryzae</name>
    <dbReference type="NCBI Taxonomy" id="1378989"/>
    <lineage>
        <taxon>Bacteria</taxon>
        <taxon>Bacillati</taxon>
        <taxon>Actinomycetota</taxon>
        <taxon>Actinomycetes</taxon>
        <taxon>Pseudonocardiales</taxon>
        <taxon>Pseudonocardiaceae</taxon>
        <taxon>Allokutzneria</taxon>
    </lineage>
</organism>
<accession>A0ABV5ZTX4</accession>
<feature type="domain" description="Lantibiotic dehydratase N-terminal" evidence="1">
    <location>
        <begin position="459"/>
        <end position="539"/>
    </location>
</feature>
<evidence type="ECO:0000313" key="3">
    <source>
        <dbReference type="Proteomes" id="UP001589693"/>
    </source>
</evidence>
<gene>
    <name evidence="2" type="ORF">ACFFQA_10365</name>
</gene>
<dbReference type="EMBL" id="JBHLZU010000009">
    <property type="protein sequence ID" value="MFB9904340.1"/>
    <property type="molecule type" value="Genomic_DNA"/>
</dbReference>
<proteinExistence type="predicted"/>
<sequence>MIAGQVGGGWGVRRPALLRAAGFPVNGDHGGLGAFSSPDCAEVVDGHLAGRVSEELAVKAFEEAAANCARAAYGVATDPRFREALMWQNPLVRRALDNVVESGVDGVRNRAYRRDAELLTRYWQRYCAKTELIGLAGPVCWTEFRDMPERVVAQPGENLVRDRKVRFEHQVLAAYAETLAENAALRGKLPVDHTAESVLHTAVHALGGEALAGWNRLDEARKCVELAVGDADAVSAALDELDTVVEQVTQQPTGGHIASYEDTVRDLDIAFGTAILDDLATPLHVIGRIARWLTAALAESVMARMRELYDGLAGDSPSVPLAQLWHIASDDGHPGVAEDFSSRWAELFTRPEDALSRLDELFPADQPGWSGARLHGVGLHLCAESAERLNAGDYFAVLGEIDIACPELDKGNDCVPSPLPDGLTVGPDLVVRTPEGTVRPLLDVLSELLAQRATDLVKTAEVAPHTPRITVERMVISRETWRTTVGDTGLADVVGPRERYFAVRRWRAALGLPERVFVTVAGETKPMYVDLTSPVFTSILCTALRAAQNQSTRVTITEQLPEPGHAWVPDAQGGRYVSELRVQLSDGDPQ</sequence>
<protein>
    <submittedName>
        <fullName evidence="2">Lantibiotic dehydratase</fullName>
    </submittedName>
</protein>
<dbReference type="Pfam" id="PF04738">
    <property type="entry name" value="Lant_dehydr_N"/>
    <property type="match status" value="2"/>
</dbReference>
<dbReference type="InterPro" id="IPR006827">
    <property type="entry name" value="Lant_deHydtase_N"/>
</dbReference>
<keyword evidence="3" id="KW-1185">Reference proteome</keyword>
<dbReference type="RefSeq" id="WP_377851542.1">
    <property type="nucleotide sequence ID" value="NZ_JBHLZU010000009.1"/>
</dbReference>
<dbReference type="Proteomes" id="UP001589693">
    <property type="component" value="Unassembled WGS sequence"/>
</dbReference>
<reference evidence="2 3" key="1">
    <citation type="submission" date="2024-09" db="EMBL/GenBank/DDBJ databases">
        <authorList>
            <person name="Sun Q."/>
            <person name="Mori K."/>
        </authorList>
    </citation>
    <scope>NUCLEOTIDE SEQUENCE [LARGE SCALE GENOMIC DNA]</scope>
    <source>
        <strain evidence="2 3">TBRC 7907</strain>
    </source>
</reference>
<feature type="domain" description="Lantibiotic dehydratase N-terminal" evidence="1">
    <location>
        <begin position="78"/>
        <end position="192"/>
    </location>
</feature>
<evidence type="ECO:0000259" key="1">
    <source>
        <dbReference type="Pfam" id="PF04738"/>
    </source>
</evidence>
<name>A0ABV5ZTX4_9PSEU</name>